<dbReference type="GO" id="GO:0003677">
    <property type="term" value="F:DNA binding"/>
    <property type="evidence" value="ECO:0007669"/>
    <property type="project" value="InterPro"/>
</dbReference>
<dbReference type="GO" id="GO:0015074">
    <property type="term" value="P:DNA integration"/>
    <property type="evidence" value="ECO:0007669"/>
    <property type="project" value="InterPro"/>
</dbReference>
<organism evidence="7">
    <name type="scientific">Amphimedon queenslandica</name>
    <name type="common">Sponge</name>
    <dbReference type="NCBI Taxonomy" id="400682"/>
    <lineage>
        <taxon>Eukaryota</taxon>
        <taxon>Metazoa</taxon>
        <taxon>Porifera</taxon>
        <taxon>Demospongiae</taxon>
        <taxon>Heteroscleromorpha</taxon>
        <taxon>Haplosclerida</taxon>
        <taxon>Niphatidae</taxon>
        <taxon>Amphimedon</taxon>
    </lineage>
</organism>
<dbReference type="InterPro" id="IPR011010">
    <property type="entry name" value="DNA_brk_join_enz"/>
</dbReference>
<dbReference type="SUPFAM" id="SSF56349">
    <property type="entry name" value="DNA breaking-rejoining enzymes"/>
    <property type="match status" value="1"/>
</dbReference>
<dbReference type="EnsemblMetazoa" id="Aqu2.1.33291_001">
    <property type="protein sequence ID" value="Aqu2.1.33291_001"/>
    <property type="gene ID" value="Aqu2.1.33291"/>
</dbReference>
<keyword evidence="2" id="KW-0597">Phosphoprotein</keyword>
<dbReference type="Gene3D" id="1.10.443.10">
    <property type="entry name" value="Intergrase catalytic core"/>
    <property type="match status" value="1"/>
</dbReference>
<keyword evidence="3" id="KW-0832">Ubl conjugation</keyword>
<evidence type="ECO:0000256" key="2">
    <source>
        <dbReference type="ARBA" id="ARBA00022553"/>
    </source>
</evidence>
<reference evidence="7" key="1">
    <citation type="submission" date="2017-05" db="UniProtKB">
        <authorList>
            <consortium name="EnsemblMetazoa"/>
        </authorList>
    </citation>
    <scope>IDENTIFICATION</scope>
</reference>
<dbReference type="AlphaFoldDB" id="A0A1X7V015"/>
<dbReference type="OrthoDB" id="2434995at2759"/>
<evidence type="ECO:0000256" key="3">
    <source>
        <dbReference type="ARBA" id="ARBA00022843"/>
    </source>
</evidence>
<dbReference type="InParanoid" id="A0A1X7V015"/>
<evidence type="ECO:0000256" key="1">
    <source>
        <dbReference type="ARBA" id="ARBA00022499"/>
    </source>
</evidence>
<evidence type="ECO:0000256" key="4">
    <source>
        <dbReference type="ARBA" id="ARBA00023172"/>
    </source>
</evidence>
<keyword evidence="1" id="KW-1017">Isopeptide bond</keyword>
<dbReference type="STRING" id="400682.A0A1X7V015"/>
<evidence type="ECO:0000259" key="6">
    <source>
        <dbReference type="Pfam" id="PF12012"/>
    </source>
</evidence>
<feature type="region of interest" description="Disordered" evidence="5">
    <location>
        <begin position="1"/>
        <end position="24"/>
    </location>
</feature>
<dbReference type="InterPro" id="IPR013762">
    <property type="entry name" value="Integrase-like_cat_sf"/>
</dbReference>
<evidence type="ECO:0000256" key="5">
    <source>
        <dbReference type="SAM" id="MobiDB-lite"/>
    </source>
</evidence>
<name>A0A1X7V015_AMPQE</name>
<dbReference type="InterPro" id="IPR021893">
    <property type="entry name" value="ZMYM2-like_C"/>
</dbReference>
<protein>
    <recommendedName>
        <fullName evidence="6">ZMYM2-like/QRICH1 C-terminal domain-containing protein</fullName>
    </recommendedName>
</protein>
<accession>A0A1X7V015</accession>
<evidence type="ECO:0000313" key="7">
    <source>
        <dbReference type="EnsemblMetazoa" id="Aqu2.1.33291_001"/>
    </source>
</evidence>
<dbReference type="InterPro" id="IPR052787">
    <property type="entry name" value="MAVS"/>
</dbReference>
<dbReference type="eggNOG" id="ENOG502S2XV">
    <property type="taxonomic scope" value="Eukaryota"/>
</dbReference>
<dbReference type="GO" id="GO:0006310">
    <property type="term" value="P:DNA recombination"/>
    <property type="evidence" value="ECO:0007669"/>
    <property type="project" value="UniProtKB-KW"/>
</dbReference>
<keyword evidence="4" id="KW-0233">DNA recombination</keyword>
<proteinExistence type="predicted"/>
<sequence length="434" mass="49189">MAEKENLPPLGSLYEDNPTPKKRRVSLKLDKKPPRIAFYSAEEVSEISKGYVPPNTAKNTRWATKCFMDWILAINSLPDAVEKCPEDILKSASPEVLEKWIPKFVAEVRRADGQKYSPRTIHQIISGLLRYKHSLKAECPNMLDKIHFKAIDGACDTIFWEEEKQLWDSTVLNVTTPIGLLHAVFFYIGKVFCLCGGAEQRNLKPSQFIRHSNPDKYLYVENGSKNRSGGIAQLQVQNKVVEIYAVPENEPRCLFYLLNLYLSKLPPYAFENNVFYLWSIKKTPIDPQDVWYDSVPMGKNKLAGLTKDMSMEAGLEQIRTNHSLRAIGASAMFAAGVLEKIIQRNTGHRSIEALRLYEHVSSEQSKRTCKVLPSLGVSDMQQQEKETIGQEQEEKPEKEEKEEKPSVGAIAGNFFSMFHGCSIQSISVQIGKKE</sequence>
<dbReference type="PANTHER" id="PTHR21446:SF12">
    <property type="entry name" value="POTASSIUM CHANNEL TETRAMERIZATION DOMAIN CONTAINING 1"/>
    <property type="match status" value="1"/>
</dbReference>
<dbReference type="PANTHER" id="PTHR21446">
    <property type="entry name" value="DUF3504 DOMAIN-CONTAINING PROTEIN"/>
    <property type="match status" value="1"/>
</dbReference>
<feature type="region of interest" description="Disordered" evidence="5">
    <location>
        <begin position="374"/>
        <end position="406"/>
    </location>
</feature>
<dbReference type="Pfam" id="PF12012">
    <property type="entry name" value="DUF3504"/>
    <property type="match status" value="1"/>
</dbReference>
<feature type="compositionally biased region" description="Basic and acidic residues" evidence="5">
    <location>
        <begin position="382"/>
        <end position="405"/>
    </location>
</feature>
<feature type="domain" description="ZMYM2-like/QRICH1 C-terminal" evidence="6">
    <location>
        <begin position="161"/>
        <end position="305"/>
    </location>
</feature>